<evidence type="ECO:0000313" key="2">
    <source>
        <dbReference type="Proteomes" id="UP000828251"/>
    </source>
</evidence>
<dbReference type="EMBL" id="JAIQCV010000004">
    <property type="protein sequence ID" value="KAH1108078.1"/>
    <property type="molecule type" value="Genomic_DNA"/>
</dbReference>
<name>A0A9D3W4Y4_9ROSI</name>
<evidence type="ECO:0000313" key="1">
    <source>
        <dbReference type="EMBL" id="KAH1108078.1"/>
    </source>
</evidence>
<keyword evidence="2" id="KW-1185">Reference proteome</keyword>
<comment type="caution">
    <text evidence="1">The sequence shown here is derived from an EMBL/GenBank/DDBJ whole genome shotgun (WGS) entry which is preliminary data.</text>
</comment>
<dbReference type="Proteomes" id="UP000828251">
    <property type="component" value="Unassembled WGS sequence"/>
</dbReference>
<proteinExistence type="predicted"/>
<accession>A0A9D3W4Y4</accession>
<sequence>MVVPLRTTRIREPLANPHHAPEPEPKLHSRDSSYHPDLGAIIISWVCQATDIIQSLISLAVYHLRTLVILARVYLSTPLLQAHIHHRTLLFLARIHHRTPLLPAHIHRRTPLYLAQVHRWRLRHIQSSQYVLNNISISTQSRLLSNMVVSE</sequence>
<organism evidence="1 2">
    <name type="scientific">Gossypium stocksii</name>
    <dbReference type="NCBI Taxonomy" id="47602"/>
    <lineage>
        <taxon>Eukaryota</taxon>
        <taxon>Viridiplantae</taxon>
        <taxon>Streptophyta</taxon>
        <taxon>Embryophyta</taxon>
        <taxon>Tracheophyta</taxon>
        <taxon>Spermatophyta</taxon>
        <taxon>Magnoliopsida</taxon>
        <taxon>eudicotyledons</taxon>
        <taxon>Gunneridae</taxon>
        <taxon>Pentapetalae</taxon>
        <taxon>rosids</taxon>
        <taxon>malvids</taxon>
        <taxon>Malvales</taxon>
        <taxon>Malvaceae</taxon>
        <taxon>Malvoideae</taxon>
        <taxon>Gossypium</taxon>
    </lineage>
</organism>
<protein>
    <submittedName>
        <fullName evidence="1">Uncharacterized protein</fullName>
    </submittedName>
</protein>
<reference evidence="1 2" key="1">
    <citation type="journal article" date="2021" name="Plant Biotechnol. J.">
        <title>Multi-omics assisted identification of the key and species-specific regulatory components of drought-tolerant mechanisms in Gossypium stocksii.</title>
        <authorList>
            <person name="Yu D."/>
            <person name="Ke L."/>
            <person name="Zhang D."/>
            <person name="Wu Y."/>
            <person name="Sun Y."/>
            <person name="Mei J."/>
            <person name="Sun J."/>
            <person name="Sun Y."/>
        </authorList>
    </citation>
    <scope>NUCLEOTIDE SEQUENCE [LARGE SCALE GENOMIC DNA]</scope>
    <source>
        <strain evidence="2">cv. E1</strain>
        <tissue evidence="1">Leaf</tissue>
    </source>
</reference>
<dbReference type="AlphaFoldDB" id="A0A9D3W4Y4"/>
<gene>
    <name evidence="1" type="ORF">J1N35_011846</name>
</gene>